<dbReference type="GO" id="GO:0006352">
    <property type="term" value="P:DNA-templated transcription initiation"/>
    <property type="evidence" value="ECO:0007669"/>
    <property type="project" value="InterPro"/>
</dbReference>
<keyword evidence="3" id="KW-0731">Sigma factor</keyword>
<sequence>MEVSPEAEFRDFVAGRAHVLLRAAYALAGDRHAAEDLVQSALAKAFARWRRISDPEPYVRKMIYNEFVSSRRIQRRRPEIVVAQLPDRWDGARLESETVLRLRLREALLLLPPRQRAVLVLRYLEDLTLAETAEVLSCRAGTVASQTSRALLKLRELVPDLDWSASFAGGQR</sequence>
<evidence type="ECO:0000313" key="8">
    <source>
        <dbReference type="EMBL" id="GIH17172.1"/>
    </source>
</evidence>
<comment type="similarity">
    <text evidence="1">Belongs to the sigma-70 factor family. ECF subfamily.</text>
</comment>
<dbReference type="InterPro" id="IPR036388">
    <property type="entry name" value="WH-like_DNA-bd_sf"/>
</dbReference>
<proteinExistence type="inferred from homology"/>
<dbReference type="RefSeq" id="WP_239133932.1">
    <property type="nucleotide sequence ID" value="NZ_BONZ01000050.1"/>
</dbReference>
<keyword evidence="2" id="KW-0805">Transcription regulation</keyword>
<dbReference type="CDD" id="cd06171">
    <property type="entry name" value="Sigma70_r4"/>
    <property type="match status" value="1"/>
</dbReference>
<dbReference type="PANTHER" id="PTHR43133">
    <property type="entry name" value="RNA POLYMERASE ECF-TYPE SIGMA FACTO"/>
    <property type="match status" value="1"/>
</dbReference>
<dbReference type="InterPro" id="IPR014325">
    <property type="entry name" value="RNA_pol_sigma-E_actinobac"/>
</dbReference>
<dbReference type="GO" id="GO:0000428">
    <property type="term" value="C:DNA-directed RNA polymerase complex"/>
    <property type="evidence" value="ECO:0007669"/>
    <property type="project" value="UniProtKB-KW"/>
</dbReference>
<evidence type="ECO:0000259" key="6">
    <source>
        <dbReference type="Pfam" id="PF04542"/>
    </source>
</evidence>
<feature type="domain" description="RNA polymerase sigma factor 70 region 4 type 2" evidence="7">
    <location>
        <begin position="102"/>
        <end position="154"/>
    </location>
</feature>
<dbReference type="SUPFAM" id="SSF88946">
    <property type="entry name" value="Sigma2 domain of RNA polymerase sigma factors"/>
    <property type="match status" value="1"/>
</dbReference>
<accession>A0A8J3VSE0</accession>
<evidence type="ECO:0000256" key="2">
    <source>
        <dbReference type="ARBA" id="ARBA00023015"/>
    </source>
</evidence>
<dbReference type="AlphaFoldDB" id="A0A8J3VSE0"/>
<dbReference type="InterPro" id="IPR013249">
    <property type="entry name" value="RNA_pol_sigma70_r4_t2"/>
</dbReference>
<dbReference type="EMBL" id="BONZ01000050">
    <property type="protein sequence ID" value="GIH17172.1"/>
    <property type="molecule type" value="Genomic_DNA"/>
</dbReference>
<evidence type="ECO:0000313" key="9">
    <source>
        <dbReference type="Proteomes" id="UP000642748"/>
    </source>
</evidence>
<evidence type="ECO:0000256" key="5">
    <source>
        <dbReference type="ARBA" id="ARBA00023163"/>
    </source>
</evidence>
<dbReference type="Proteomes" id="UP000642748">
    <property type="component" value="Unassembled WGS sequence"/>
</dbReference>
<dbReference type="InterPro" id="IPR013324">
    <property type="entry name" value="RNA_pol_sigma_r3/r4-like"/>
</dbReference>
<keyword evidence="5" id="KW-0804">Transcription</keyword>
<reference evidence="8" key="1">
    <citation type="submission" date="2021-01" db="EMBL/GenBank/DDBJ databases">
        <title>Whole genome shotgun sequence of Rugosimonospora africana NBRC 104875.</title>
        <authorList>
            <person name="Komaki H."/>
            <person name="Tamura T."/>
        </authorList>
    </citation>
    <scope>NUCLEOTIDE SEQUENCE</scope>
    <source>
        <strain evidence="8">NBRC 104875</strain>
    </source>
</reference>
<dbReference type="Gene3D" id="1.10.10.10">
    <property type="entry name" value="Winged helix-like DNA-binding domain superfamily/Winged helix DNA-binding domain"/>
    <property type="match status" value="1"/>
</dbReference>
<dbReference type="InterPro" id="IPR013325">
    <property type="entry name" value="RNA_pol_sigma_r2"/>
</dbReference>
<dbReference type="GO" id="GO:0016987">
    <property type="term" value="F:sigma factor activity"/>
    <property type="evidence" value="ECO:0007669"/>
    <property type="project" value="UniProtKB-KW"/>
</dbReference>
<evidence type="ECO:0000259" key="7">
    <source>
        <dbReference type="Pfam" id="PF08281"/>
    </source>
</evidence>
<feature type="domain" description="RNA polymerase sigma-70 region 2" evidence="6">
    <location>
        <begin position="19"/>
        <end position="76"/>
    </location>
</feature>
<dbReference type="PANTHER" id="PTHR43133:SF50">
    <property type="entry name" value="ECF RNA POLYMERASE SIGMA FACTOR SIGM"/>
    <property type="match status" value="1"/>
</dbReference>
<dbReference type="SUPFAM" id="SSF88659">
    <property type="entry name" value="Sigma3 and sigma4 domains of RNA polymerase sigma factors"/>
    <property type="match status" value="1"/>
</dbReference>
<evidence type="ECO:0000256" key="3">
    <source>
        <dbReference type="ARBA" id="ARBA00023082"/>
    </source>
</evidence>
<dbReference type="InterPro" id="IPR014284">
    <property type="entry name" value="RNA_pol_sigma-70_dom"/>
</dbReference>
<name>A0A8J3VSE0_9ACTN</name>
<dbReference type="Pfam" id="PF08281">
    <property type="entry name" value="Sigma70_r4_2"/>
    <property type="match status" value="1"/>
</dbReference>
<evidence type="ECO:0000256" key="4">
    <source>
        <dbReference type="ARBA" id="ARBA00023125"/>
    </source>
</evidence>
<comment type="caution">
    <text evidence="8">The sequence shown here is derived from an EMBL/GenBank/DDBJ whole genome shotgun (WGS) entry which is preliminary data.</text>
</comment>
<protein>
    <submittedName>
        <fullName evidence="8">DNA-directed RNA polymerase sigma-70 factor</fullName>
    </submittedName>
</protein>
<dbReference type="Pfam" id="PF04542">
    <property type="entry name" value="Sigma70_r2"/>
    <property type="match status" value="1"/>
</dbReference>
<dbReference type="Gene3D" id="1.10.1740.10">
    <property type="match status" value="1"/>
</dbReference>
<gene>
    <name evidence="8" type="ORF">Raf01_53440</name>
</gene>
<dbReference type="InterPro" id="IPR039425">
    <property type="entry name" value="RNA_pol_sigma-70-like"/>
</dbReference>
<keyword evidence="4" id="KW-0238">DNA-binding</keyword>
<dbReference type="InterPro" id="IPR007627">
    <property type="entry name" value="RNA_pol_sigma70_r2"/>
</dbReference>
<dbReference type="NCBIfam" id="TIGR02983">
    <property type="entry name" value="SigE-fam_strep"/>
    <property type="match status" value="1"/>
</dbReference>
<dbReference type="NCBIfam" id="TIGR02937">
    <property type="entry name" value="sigma70-ECF"/>
    <property type="match status" value="1"/>
</dbReference>
<dbReference type="GO" id="GO:0003677">
    <property type="term" value="F:DNA binding"/>
    <property type="evidence" value="ECO:0007669"/>
    <property type="project" value="UniProtKB-KW"/>
</dbReference>
<keyword evidence="8" id="KW-0240">DNA-directed RNA polymerase</keyword>
<organism evidence="8 9">
    <name type="scientific">Rugosimonospora africana</name>
    <dbReference type="NCBI Taxonomy" id="556532"/>
    <lineage>
        <taxon>Bacteria</taxon>
        <taxon>Bacillati</taxon>
        <taxon>Actinomycetota</taxon>
        <taxon>Actinomycetes</taxon>
        <taxon>Micromonosporales</taxon>
        <taxon>Micromonosporaceae</taxon>
        <taxon>Rugosimonospora</taxon>
    </lineage>
</organism>
<keyword evidence="9" id="KW-1185">Reference proteome</keyword>
<evidence type="ECO:0000256" key="1">
    <source>
        <dbReference type="ARBA" id="ARBA00010641"/>
    </source>
</evidence>